<dbReference type="PANTHER" id="PTHR23284:SF0">
    <property type="entry name" value="PROLACTIN REGULATORY ELEMENT-BINDING PROTEIN"/>
    <property type="match status" value="1"/>
</dbReference>
<organism evidence="14">
    <name type="scientific">Anthurium amnicola</name>
    <dbReference type="NCBI Taxonomy" id="1678845"/>
    <lineage>
        <taxon>Eukaryota</taxon>
        <taxon>Viridiplantae</taxon>
        <taxon>Streptophyta</taxon>
        <taxon>Embryophyta</taxon>
        <taxon>Tracheophyta</taxon>
        <taxon>Spermatophyta</taxon>
        <taxon>Magnoliopsida</taxon>
        <taxon>Liliopsida</taxon>
        <taxon>Araceae</taxon>
        <taxon>Pothoideae</taxon>
        <taxon>Potheae</taxon>
        <taxon>Anthurium</taxon>
    </lineage>
</organism>
<protein>
    <submittedName>
        <fullName evidence="14">SEC12-like protein 2</fullName>
    </submittedName>
</protein>
<feature type="repeat" description="WD" evidence="11">
    <location>
        <begin position="233"/>
        <end position="274"/>
    </location>
</feature>
<dbReference type="InterPro" id="IPR001680">
    <property type="entry name" value="WD40_rpt"/>
</dbReference>
<feature type="transmembrane region" description="Helical" evidence="13">
    <location>
        <begin position="406"/>
        <end position="424"/>
    </location>
</feature>
<evidence type="ECO:0000313" key="14">
    <source>
        <dbReference type="EMBL" id="JAT46440.1"/>
    </source>
</evidence>
<keyword evidence="3 11" id="KW-0853">WD repeat</keyword>
<evidence type="ECO:0000256" key="10">
    <source>
        <dbReference type="ARBA" id="ARBA00023136"/>
    </source>
</evidence>
<accession>A0A1D1XVM8</accession>
<evidence type="ECO:0000256" key="8">
    <source>
        <dbReference type="ARBA" id="ARBA00022927"/>
    </source>
</evidence>
<feature type="compositionally biased region" description="Basic and acidic residues" evidence="12">
    <location>
        <begin position="67"/>
        <end position="80"/>
    </location>
</feature>
<dbReference type="SMART" id="SM00320">
    <property type="entry name" value="WD40"/>
    <property type="match status" value="5"/>
</dbReference>
<dbReference type="GO" id="GO:0006888">
    <property type="term" value="P:endoplasmic reticulum to Golgi vesicle-mediated transport"/>
    <property type="evidence" value="ECO:0007669"/>
    <property type="project" value="TreeGrafter"/>
</dbReference>
<dbReference type="GO" id="GO:0003400">
    <property type="term" value="P:regulation of COPII vesicle coating"/>
    <property type="evidence" value="ECO:0007669"/>
    <property type="project" value="TreeGrafter"/>
</dbReference>
<keyword evidence="8" id="KW-0653">Protein transport</keyword>
<dbReference type="GO" id="GO:0015031">
    <property type="term" value="P:protein transport"/>
    <property type="evidence" value="ECO:0007669"/>
    <property type="project" value="UniProtKB-KW"/>
</dbReference>
<reference evidence="14" key="1">
    <citation type="submission" date="2015-07" db="EMBL/GenBank/DDBJ databases">
        <title>Transcriptome Assembly of Anthurium amnicola.</title>
        <authorList>
            <person name="Suzuki J."/>
        </authorList>
    </citation>
    <scope>NUCLEOTIDE SEQUENCE</scope>
</reference>
<keyword evidence="6" id="KW-0256">Endoplasmic reticulum</keyword>
<evidence type="ECO:0000256" key="13">
    <source>
        <dbReference type="SAM" id="Phobius"/>
    </source>
</evidence>
<dbReference type="GO" id="GO:0005085">
    <property type="term" value="F:guanyl-nucleotide exchange factor activity"/>
    <property type="evidence" value="ECO:0007669"/>
    <property type="project" value="InterPro"/>
</dbReference>
<dbReference type="InterPro" id="IPR015943">
    <property type="entry name" value="WD40/YVTN_repeat-like_dom_sf"/>
</dbReference>
<evidence type="ECO:0000256" key="7">
    <source>
        <dbReference type="ARBA" id="ARBA00022892"/>
    </source>
</evidence>
<dbReference type="FunFam" id="2.130.10.10:FF:000612">
    <property type="entry name" value="SEC12-like protein 2"/>
    <property type="match status" value="1"/>
</dbReference>
<name>A0A1D1XVM8_9ARAE</name>
<keyword evidence="7" id="KW-0931">ER-Golgi transport</keyword>
<evidence type="ECO:0000256" key="12">
    <source>
        <dbReference type="SAM" id="MobiDB-lite"/>
    </source>
</evidence>
<dbReference type="GO" id="GO:0005789">
    <property type="term" value="C:endoplasmic reticulum membrane"/>
    <property type="evidence" value="ECO:0007669"/>
    <property type="project" value="UniProtKB-SubCell"/>
</dbReference>
<keyword evidence="5" id="KW-0677">Repeat</keyword>
<dbReference type="EMBL" id="GDJX01021496">
    <property type="protein sequence ID" value="JAT46440.1"/>
    <property type="molecule type" value="Transcribed_RNA"/>
</dbReference>
<evidence type="ECO:0000256" key="9">
    <source>
        <dbReference type="ARBA" id="ARBA00022989"/>
    </source>
</evidence>
<evidence type="ECO:0000256" key="3">
    <source>
        <dbReference type="ARBA" id="ARBA00022574"/>
    </source>
</evidence>
<evidence type="ECO:0000256" key="5">
    <source>
        <dbReference type="ARBA" id="ARBA00022737"/>
    </source>
</evidence>
<dbReference type="SUPFAM" id="SSF50998">
    <property type="entry name" value="Quinoprotein alcohol dehydrogenase-like"/>
    <property type="match status" value="1"/>
</dbReference>
<keyword evidence="10 13" id="KW-0472">Membrane</keyword>
<sequence>FPSSPLRLPRRRQCCLGSPVFKRKRRNREREMSRGRRREIPPSCKTYGFPVYCASWIPLDQIPSAGEGRDDKAGEGRDGGSEAPSEGSAAPEVATRDEMLLLLGGGGGEGRSGIPNALVLARFDAASRSLSDEPVHKLTTGQDVPYRMALHPRGDGILCSFPNGCRWFEWDLAVDMKVHKLGLTSSGRTLTPLKDGLQLSLVFNADGSLLATGSEDGHTRIFKWPAMEAILEQSETNQSVKDLDFSHDGKFFASVGNSGHCRIWDLNSLMIVANLSRDNGEKFGFCRFSQLNGNAILYTTANQGQFGRVASWSTTSWNRIMSKKVVNDPISAFSVSNDGKLLAVGTIEGDVVILKSNMQVHTTVKQAHLGLVTTLAFFQDSRALVSASFDSSARITLVENKKGGGMSLWVIVFIILLAAIVYYLKANKLV</sequence>
<evidence type="ECO:0000256" key="1">
    <source>
        <dbReference type="ARBA" id="ARBA00004389"/>
    </source>
</evidence>
<evidence type="ECO:0000256" key="4">
    <source>
        <dbReference type="ARBA" id="ARBA00022692"/>
    </source>
</evidence>
<keyword evidence="4 13" id="KW-0812">Transmembrane</keyword>
<dbReference type="AlphaFoldDB" id="A0A1D1XVM8"/>
<evidence type="ECO:0000256" key="11">
    <source>
        <dbReference type="PROSITE-ProRule" id="PRU00221"/>
    </source>
</evidence>
<evidence type="ECO:0000256" key="6">
    <source>
        <dbReference type="ARBA" id="ARBA00022824"/>
    </source>
</evidence>
<feature type="non-terminal residue" evidence="14">
    <location>
        <position position="1"/>
    </location>
</feature>
<dbReference type="InterPro" id="IPR011047">
    <property type="entry name" value="Quinoprotein_ADH-like_sf"/>
</dbReference>
<gene>
    <name evidence="14" type="primary">STL2P_2</name>
    <name evidence="14" type="ORF">g.100983</name>
</gene>
<keyword evidence="9 13" id="KW-1133">Transmembrane helix</keyword>
<dbReference type="PANTHER" id="PTHR23284">
    <property type="entry name" value="PROLACTIN REGULATORY ELEMENT BINDING PROTEIN"/>
    <property type="match status" value="1"/>
</dbReference>
<feature type="region of interest" description="Disordered" evidence="12">
    <location>
        <begin position="64"/>
        <end position="94"/>
    </location>
</feature>
<comment type="subcellular location">
    <subcellularLocation>
        <location evidence="1">Endoplasmic reticulum membrane</location>
        <topology evidence="1">Single-pass membrane protein</topology>
    </subcellularLocation>
</comment>
<keyword evidence="2" id="KW-0813">Transport</keyword>
<dbReference type="Gene3D" id="2.130.10.10">
    <property type="entry name" value="YVTN repeat-like/Quinoprotein amine dehydrogenase"/>
    <property type="match status" value="1"/>
</dbReference>
<evidence type="ECO:0000256" key="2">
    <source>
        <dbReference type="ARBA" id="ARBA00022448"/>
    </source>
</evidence>
<proteinExistence type="predicted"/>
<dbReference type="Pfam" id="PF00400">
    <property type="entry name" value="WD40"/>
    <property type="match status" value="3"/>
</dbReference>
<dbReference type="InterPro" id="IPR045260">
    <property type="entry name" value="Sec12-like"/>
</dbReference>
<dbReference type="PROSITE" id="PS50082">
    <property type="entry name" value="WD_REPEATS_2"/>
    <property type="match status" value="1"/>
</dbReference>